<sequence>MARWSAEEGEKVTCGTRRSLASGCVQPVKKSETTAVTRRPCRLCAWHQASSGGPSAASEAMKGRKRWRGRSLVFSPLPGGSSGEDGGKGSASTAADGQARSSGASSAALPDVTATVTARPRSASSVARSRSGSMCPCAGYGTRSTCGSPPLLARSCGCGVCVAMDDKCNGWTSMDVTS</sequence>
<reference evidence="2" key="2">
    <citation type="submission" date="2019-07" db="EMBL/GenBank/DDBJ databases">
        <authorList>
            <person name="Seetharam A."/>
            <person name="Woodhouse M."/>
            <person name="Cannon E."/>
        </authorList>
    </citation>
    <scope>NUCLEOTIDE SEQUENCE [LARGE SCALE GENOMIC DNA]</scope>
    <source>
        <strain evidence="2">cv. B73</strain>
    </source>
</reference>
<feature type="region of interest" description="Disordered" evidence="1">
    <location>
        <begin position="70"/>
        <end position="132"/>
    </location>
</feature>
<feature type="compositionally biased region" description="Low complexity" evidence="1">
    <location>
        <begin position="118"/>
        <end position="132"/>
    </location>
</feature>
<keyword evidence="3" id="KW-1185">Reference proteome</keyword>
<reference evidence="2" key="3">
    <citation type="submission" date="2021-05" db="UniProtKB">
        <authorList>
            <consortium name="EnsemblPlants"/>
        </authorList>
    </citation>
    <scope>IDENTIFICATION</scope>
    <source>
        <strain evidence="2">cv. B73</strain>
    </source>
</reference>
<protein>
    <submittedName>
        <fullName evidence="2">Uncharacterized protein</fullName>
    </submittedName>
</protein>
<evidence type="ECO:0000256" key="1">
    <source>
        <dbReference type="SAM" id="MobiDB-lite"/>
    </source>
</evidence>
<feature type="compositionally biased region" description="Basic and acidic residues" evidence="1">
    <location>
        <begin position="1"/>
        <end position="11"/>
    </location>
</feature>
<evidence type="ECO:0000313" key="2">
    <source>
        <dbReference type="EnsemblPlants" id="Zm00001eb199270_P001"/>
    </source>
</evidence>
<feature type="compositionally biased region" description="Low complexity" evidence="1">
    <location>
        <begin position="90"/>
        <end position="108"/>
    </location>
</feature>
<dbReference type="InParanoid" id="A0A804P070"/>
<name>A0A804P070_MAIZE</name>
<proteinExistence type="predicted"/>
<dbReference type="EnsemblPlants" id="Zm00001eb199270_T001">
    <property type="protein sequence ID" value="Zm00001eb199270_P001"/>
    <property type="gene ID" value="Zm00001eb199270"/>
</dbReference>
<feature type="region of interest" description="Disordered" evidence="1">
    <location>
        <begin position="1"/>
        <end position="36"/>
    </location>
</feature>
<evidence type="ECO:0000313" key="3">
    <source>
        <dbReference type="Proteomes" id="UP000007305"/>
    </source>
</evidence>
<dbReference type="Proteomes" id="UP000007305">
    <property type="component" value="Chromosome 4"/>
</dbReference>
<reference evidence="3" key="1">
    <citation type="journal article" date="2009" name="Science">
        <title>The B73 maize genome: complexity, diversity, and dynamics.</title>
        <authorList>
            <person name="Schnable P.S."/>
            <person name="Ware D."/>
            <person name="Fulton R.S."/>
            <person name="Stein J.C."/>
            <person name="Wei F."/>
            <person name="Pasternak S."/>
            <person name="Liang C."/>
            <person name="Zhang J."/>
            <person name="Fulton L."/>
            <person name="Graves T.A."/>
            <person name="Minx P."/>
            <person name="Reily A.D."/>
            <person name="Courtney L."/>
            <person name="Kruchowski S.S."/>
            <person name="Tomlinson C."/>
            <person name="Strong C."/>
            <person name="Delehaunty K."/>
            <person name="Fronick C."/>
            <person name="Courtney B."/>
            <person name="Rock S.M."/>
            <person name="Belter E."/>
            <person name="Du F."/>
            <person name="Kim K."/>
            <person name="Abbott R.M."/>
            <person name="Cotton M."/>
            <person name="Levy A."/>
            <person name="Marchetto P."/>
            <person name="Ochoa K."/>
            <person name="Jackson S.M."/>
            <person name="Gillam B."/>
            <person name="Chen W."/>
            <person name="Yan L."/>
            <person name="Higginbotham J."/>
            <person name="Cardenas M."/>
            <person name="Waligorski J."/>
            <person name="Applebaum E."/>
            <person name="Phelps L."/>
            <person name="Falcone J."/>
            <person name="Kanchi K."/>
            <person name="Thane T."/>
            <person name="Scimone A."/>
            <person name="Thane N."/>
            <person name="Henke J."/>
            <person name="Wang T."/>
            <person name="Ruppert J."/>
            <person name="Shah N."/>
            <person name="Rotter K."/>
            <person name="Hodges J."/>
            <person name="Ingenthron E."/>
            <person name="Cordes M."/>
            <person name="Kohlberg S."/>
            <person name="Sgro J."/>
            <person name="Delgado B."/>
            <person name="Mead K."/>
            <person name="Chinwalla A."/>
            <person name="Leonard S."/>
            <person name="Crouse K."/>
            <person name="Collura K."/>
            <person name="Kudrna D."/>
            <person name="Currie J."/>
            <person name="He R."/>
            <person name="Angelova A."/>
            <person name="Rajasekar S."/>
            <person name="Mueller T."/>
            <person name="Lomeli R."/>
            <person name="Scara G."/>
            <person name="Ko A."/>
            <person name="Delaney K."/>
            <person name="Wissotski M."/>
            <person name="Lopez G."/>
            <person name="Campos D."/>
            <person name="Braidotti M."/>
            <person name="Ashley E."/>
            <person name="Golser W."/>
            <person name="Kim H."/>
            <person name="Lee S."/>
            <person name="Lin J."/>
            <person name="Dujmic Z."/>
            <person name="Kim W."/>
            <person name="Talag J."/>
            <person name="Zuccolo A."/>
            <person name="Fan C."/>
            <person name="Sebastian A."/>
            <person name="Kramer M."/>
            <person name="Spiegel L."/>
            <person name="Nascimento L."/>
            <person name="Zutavern T."/>
            <person name="Miller B."/>
            <person name="Ambroise C."/>
            <person name="Muller S."/>
            <person name="Spooner W."/>
            <person name="Narechania A."/>
            <person name="Ren L."/>
            <person name="Wei S."/>
            <person name="Kumari S."/>
            <person name="Faga B."/>
            <person name="Levy M.J."/>
            <person name="McMahan L."/>
            <person name="Van Buren P."/>
            <person name="Vaughn M.W."/>
            <person name="Ying K."/>
            <person name="Yeh C.-T."/>
            <person name="Emrich S.J."/>
            <person name="Jia Y."/>
            <person name="Kalyanaraman A."/>
            <person name="Hsia A.-P."/>
            <person name="Barbazuk W.B."/>
            <person name="Baucom R.S."/>
            <person name="Brutnell T.P."/>
            <person name="Carpita N.C."/>
            <person name="Chaparro C."/>
            <person name="Chia J.-M."/>
            <person name="Deragon J.-M."/>
            <person name="Estill J.C."/>
            <person name="Fu Y."/>
            <person name="Jeddeloh J.A."/>
            <person name="Han Y."/>
            <person name="Lee H."/>
            <person name="Li P."/>
            <person name="Lisch D.R."/>
            <person name="Liu S."/>
            <person name="Liu Z."/>
            <person name="Nagel D.H."/>
            <person name="McCann M.C."/>
            <person name="SanMiguel P."/>
            <person name="Myers A.M."/>
            <person name="Nettleton D."/>
            <person name="Nguyen J."/>
            <person name="Penning B.W."/>
            <person name="Ponnala L."/>
            <person name="Schneider K.L."/>
            <person name="Schwartz D.C."/>
            <person name="Sharma A."/>
            <person name="Soderlund C."/>
            <person name="Springer N.M."/>
            <person name="Sun Q."/>
            <person name="Wang H."/>
            <person name="Waterman M."/>
            <person name="Westerman R."/>
            <person name="Wolfgruber T.K."/>
            <person name="Yang L."/>
            <person name="Yu Y."/>
            <person name="Zhang L."/>
            <person name="Zhou S."/>
            <person name="Zhu Q."/>
            <person name="Bennetzen J.L."/>
            <person name="Dawe R.K."/>
            <person name="Jiang J."/>
            <person name="Jiang N."/>
            <person name="Presting G.G."/>
            <person name="Wessler S.R."/>
            <person name="Aluru S."/>
            <person name="Martienssen R.A."/>
            <person name="Clifton S.W."/>
            <person name="McCombie W.R."/>
            <person name="Wing R.A."/>
            <person name="Wilson R.K."/>
        </authorList>
    </citation>
    <scope>NUCLEOTIDE SEQUENCE [LARGE SCALE GENOMIC DNA]</scope>
    <source>
        <strain evidence="3">cv. B73</strain>
    </source>
</reference>
<accession>A0A804P070</accession>
<dbReference type="FunCoup" id="A0A804P070">
    <property type="interactions" value="21"/>
</dbReference>
<organism evidence="2 3">
    <name type="scientific">Zea mays</name>
    <name type="common">Maize</name>
    <dbReference type="NCBI Taxonomy" id="4577"/>
    <lineage>
        <taxon>Eukaryota</taxon>
        <taxon>Viridiplantae</taxon>
        <taxon>Streptophyta</taxon>
        <taxon>Embryophyta</taxon>
        <taxon>Tracheophyta</taxon>
        <taxon>Spermatophyta</taxon>
        <taxon>Magnoliopsida</taxon>
        <taxon>Liliopsida</taxon>
        <taxon>Poales</taxon>
        <taxon>Poaceae</taxon>
        <taxon>PACMAD clade</taxon>
        <taxon>Panicoideae</taxon>
        <taxon>Andropogonodae</taxon>
        <taxon>Andropogoneae</taxon>
        <taxon>Tripsacinae</taxon>
        <taxon>Zea</taxon>
    </lineage>
</organism>
<dbReference type="AlphaFoldDB" id="A0A804P070"/>
<dbReference type="Gramene" id="Zm00001eb199270_T001">
    <property type="protein sequence ID" value="Zm00001eb199270_P001"/>
    <property type="gene ID" value="Zm00001eb199270"/>
</dbReference>